<evidence type="ECO:0000313" key="1">
    <source>
        <dbReference type="EMBL" id="TFK76163.1"/>
    </source>
</evidence>
<dbReference type="Proteomes" id="UP000308600">
    <property type="component" value="Unassembled WGS sequence"/>
</dbReference>
<accession>A0ACD3BCU3</accession>
<proteinExistence type="predicted"/>
<name>A0ACD3BCU3_9AGAR</name>
<sequence>MKKDKAPKAVRPQIEDVQMDPETAHPSTSTKSTTRDKKSSKKRKSHEVDFDDSNSSPTVKVAKDDSKPDMKKEKRKKRETVPDDDGRPGTAGDSTMEGIEPPKEKKKERSSKRSKGKNGEVELSKDDDMTLETGELVDNLKSKSKENDKEKKSKRRKAPKVDDAEESAPVLKEDLSPEKKNKRKKRRKQREDDTDPAGGHQAKKDKKTKEMVVDQAQDATNPDMDVDSTPSPVKKKKEKKPKPDLTDSTATSTSKPKKKSSKRKSNTTGFLDPEDDTQLSEQARKALSYAFLQHHSPSEWKFNKARQNWLVRNVFNIDLVPDSHLPLVLKYLTDVKGGTRSKLIQTCRDLISEAKATTPAPALQQEPSAQDDQPKSILKPALKQSREEADAREAKRSRAEKLLPMLESTSTSTVAEPSDSE</sequence>
<dbReference type="EMBL" id="ML208261">
    <property type="protein sequence ID" value="TFK76163.1"/>
    <property type="molecule type" value="Genomic_DNA"/>
</dbReference>
<evidence type="ECO:0000313" key="2">
    <source>
        <dbReference type="Proteomes" id="UP000308600"/>
    </source>
</evidence>
<keyword evidence="2" id="KW-1185">Reference proteome</keyword>
<organism evidence="1 2">
    <name type="scientific">Pluteus cervinus</name>
    <dbReference type="NCBI Taxonomy" id="181527"/>
    <lineage>
        <taxon>Eukaryota</taxon>
        <taxon>Fungi</taxon>
        <taxon>Dikarya</taxon>
        <taxon>Basidiomycota</taxon>
        <taxon>Agaricomycotina</taxon>
        <taxon>Agaricomycetes</taxon>
        <taxon>Agaricomycetidae</taxon>
        <taxon>Agaricales</taxon>
        <taxon>Pluteineae</taxon>
        <taxon>Pluteaceae</taxon>
        <taxon>Pluteus</taxon>
    </lineage>
</organism>
<gene>
    <name evidence="1" type="ORF">BDN72DRAFT_954670</name>
</gene>
<reference evidence="1 2" key="1">
    <citation type="journal article" date="2019" name="Nat. Ecol. Evol.">
        <title>Megaphylogeny resolves global patterns of mushroom evolution.</title>
        <authorList>
            <person name="Varga T."/>
            <person name="Krizsan K."/>
            <person name="Foldi C."/>
            <person name="Dima B."/>
            <person name="Sanchez-Garcia M."/>
            <person name="Sanchez-Ramirez S."/>
            <person name="Szollosi G.J."/>
            <person name="Szarkandi J.G."/>
            <person name="Papp V."/>
            <person name="Albert L."/>
            <person name="Andreopoulos W."/>
            <person name="Angelini C."/>
            <person name="Antonin V."/>
            <person name="Barry K.W."/>
            <person name="Bougher N.L."/>
            <person name="Buchanan P."/>
            <person name="Buyck B."/>
            <person name="Bense V."/>
            <person name="Catcheside P."/>
            <person name="Chovatia M."/>
            <person name="Cooper J."/>
            <person name="Damon W."/>
            <person name="Desjardin D."/>
            <person name="Finy P."/>
            <person name="Geml J."/>
            <person name="Haridas S."/>
            <person name="Hughes K."/>
            <person name="Justo A."/>
            <person name="Karasinski D."/>
            <person name="Kautmanova I."/>
            <person name="Kiss B."/>
            <person name="Kocsube S."/>
            <person name="Kotiranta H."/>
            <person name="LaButti K.M."/>
            <person name="Lechner B.E."/>
            <person name="Liimatainen K."/>
            <person name="Lipzen A."/>
            <person name="Lukacs Z."/>
            <person name="Mihaltcheva S."/>
            <person name="Morgado L.N."/>
            <person name="Niskanen T."/>
            <person name="Noordeloos M.E."/>
            <person name="Ohm R.A."/>
            <person name="Ortiz-Santana B."/>
            <person name="Ovrebo C."/>
            <person name="Racz N."/>
            <person name="Riley R."/>
            <person name="Savchenko A."/>
            <person name="Shiryaev A."/>
            <person name="Soop K."/>
            <person name="Spirin V."/>
            <person name="Szebenyi C."/>
            <person name="Tomsovsky M."/>
            <person name="Tulloss R.E."/>
            <person name="Uehling J."/>
            <person name="Grigoriev I.V."/>
            <person name="Vagvolgyi C."/>
            <person name="Papp T."/>
            <person name="Martin F.M."/>
            <person name="Miettinen O."/>
            <person name="Hibbett D.S."/>
            <person name="Nagy L.G."/>
        </authorList>
    </citation>
    <scope>NUCLEOTIDE SEQUENCE [LARGE SCALE GENOMIC DNA]</scope>
    <source>
        <strain evidence="1 2">NL-1719</strain>
    </source>
</reference>
<protein>
    <submittedName>
        <fullName evidence="1">Uncharacterized protein</fullName>
    </submittedName>
</protein>